<dbReference type="PANTHER" id="PTHR35392">
    <property type="entry name" value="ZN(II)2CYS6 TRANSCRIPTION FACTOR (EUROFUNG)-RELATED-RELATED"/>
    <property type="match status" value="1"/>
</dbReference>
<dbReference type="PANTHER" id="PTHR35392:SF3">
    <property type="entry name" value="ZN(2)-C6 FUNGAL-TYPE DOMAIN-CONTAINING PROTEIN"/>
    <property type="match status" value="1"/>
</dbReference>
<sequence>MDGDQAAQHGSATDDWFAGMSRNNMPSAEQIQRAALELGWSPAYLYSRLCPGSTQDAPYPQQTTPGTYGTTPFDVTLPGTQQRPPDELDDIAIDLILGDIGEDITGYDMSDLTMDQQPTMMQPTSQSILPADDASGRAEDLPVGRPHTYTDGQGSGSTDITLSSEASWVDVAREPSSAPGREIGQGTLFPRAPSHWPASIGFSRSVKLPARLRRGPKPKSGRRQPQPKEKASNPCYFCRRGKRGCDDGIICKPCEKRLTPFRTGMCLRYEVSDAALFRVQKQPAQRASQRWATMDMVDLDANDWESSDILTIRVTPTILHAPIELKLRKFVPNGTDVTFRSWWDGSQMTRYDMPPYAIADLEEAAKSYRTVIDQYVAIFVEATVRHHDILIQRTYSAALWQAEHTQDPMEKELLITIFRFWVACRITSTSLEIIGDETLGLAPINDTSYNMHGKVPLPPIITPQEQIIVYSGILIPLSKSIVSQLGLFLKNANPKIRYPSYLGLFIILHSCSMLTRRNKEYARQINHTGEYVNPDAIAALHSGAITMLAHFHVNHGTHLFNPAATSGCLDQSQIQVLAETKRLAKEKSELFATIRREQKVWEDFYWVSQLYDTKWEPDKQP</sequence>
<organism evidence="3 4">
    <name type="scientific">Clonostachys byssicola</name>
    <dbReference type="NCBI Taxonomy" id="160290"/>
    <lineage>
        <taxon>Eukaryota</taxon>
        <taxon>Fungi</taxon>
        <taxon>Dikarya</taxon>
        <taxon>Ascomycota</taxon>
        <taxon>Pezizomycotina</taxon>
        <taxon>Sordariomycetes</taxon>
        <taxon>Hypocreomycetidae</taxon>
        <taxon>Hypocreales</taxon>
        <taxon>Bionectriaceae</taxon>
        <taxon>Clonostachys</taxon>
    </lineage>
</organism>
<evidence type="ECO:0000256" key="1">
    <source>
        <dbReference type="ARBA" id="ARBA00023242"/>
    </source>
</evidence>
<reference evidence="4" key="1">
    <citation type="submission" date="2019-06" db="EMBL/GenBank/DDBJ databases">
        <authorList>
            <person name="Broberg M."/>
        </authorList>
    </citation>
    <scope>NUCLEOTIDE SEQUENCE [LARGE SCALE GENOMIC DNA]</scope>
</reference>
<keyword evidence="1" id="KW-0539">Nucleus</keyword>
<dbReference type="GO" id="GO:0008270">
    <property type="term" value="F:zinc ion binding"/>
    <property type="evidence" value="ECO:0007669"/>
    <property type="project" value="InterPro"/>
</dbReference>
<feature type="compositionally biased region" description="Basic residues" evidence="2">
    <location>
        <begin position="210"/>
        <end position="222"/>
    </location>
</feature>
<dbReference type="OrthoDB" id="5362630at2759"/>
<gene>
    <name evidence="3" type="ORF">CBYS24578_00015097</name>
</gene>
<dbReference type="Proteomes" id="UP000754883">
    <property type="component" value="Unassembled WGS sequence"/>
</dbReference>
<evidence type="ECO:0008006" key="5">
    <source>
        <dbReference type="Google" id="ProtNLM"/>
    </source>
</evidence>
<comment type="caution">
    <text evidence="3">The sequence shown here is derived from an EMBL/GenBank/DDBJ whole genome shotgun (WGS) entry which is preliminary data.</text>
</comment>
<feature type="region of interest" description="Disordered" evidence="2">
    <location>
        <begin position="207"/>
        <end position="233"/>
    </location>
</feature>
<protein>
    <recommendedName>
        <fullName evidence="5">Zn(2)-C6 fungal-type domain-containing protein</fullName>
    </recommendedName>
</protein>
<dbReference type="AlphaFoldDB" id="A0A9N9Y852"/>
<evidence type="ECO:0000256" key="2">
    <source>
        <dbReference type="SAM" id="MobiDB-lite"/>
    </source>
</evidence>
<dbReference type="GO" id="GO:0000981">
    <property type="term" value="F:DNA-binding transcription factor activity, RNA polymerase II-specific"/>
    <property type="evidence" value="ECO:0007669"/>
    <property type="project" value="InterPro"/>
</dbReference>
<proteinExistence type="predicted"/>
<evidence type="ECO:0000313" key="4">
    <source>
        <dbReference type="Proteomes" id="UP000754883"/>
    </source>
</evidence>
<keyword evidence="4" id="KW-1185">Reference proteome</keyword>
<dbReference type="EMBL" id="CABFNO020001481">
    <property type="protein sequence ID" value="CAG9992177.1"/>
    <property type="molecule type" value="Genomic_DNA"/>
</dbReference>
<accession>A0A9N9Y852</accession>
<evidence type="ECO:0000313" key="3">
    <source>
        <dbReference type="EMBL" id="CAG9992177.1"/>
    </source>
</evidence>
<dbReference type="InterPro" id="IPR001138">
    <property type="entry name" value="Zn2Cys6_DnaBD"/>
</dbReference>
<reference evidence="3 4" key="2">
    <citation type="submission" date="2021-10" db="EMBL/GenBank/DDBJ databases">
        <authorList>
            <person name="Piombo E."/>
        </authorList>
    </citation>
    <scope>NUCLEOTIDE SEQUENCE [LARGE SCALE GENOMIC DNA]</scope>
</reference>
<name>A0A9N9Y852_9HYPO</name>
<dbReference type="CDD" id="cd00067">
    <property type="entry name" value="GAL4"/>
    <property type="match status" value="1"/>
</dbReference>
<dbReference type="InterPro" id="IPR052973">
    <property type="entry name" value="Fungal_sec-metab_reg_TF"/>
</dbReference>